<dbReference type="SUPFAM" id="SSF56801">
    <property type="entry name" value="Acetyl-CoA synthetase-like"/>
    <property type="match status" value="1"/>
</dbReference>
<dbReference type="Gene3D" id="3.40.50.12780">
    <property type="entry name" value="N-terminal domain of ligase-like"/>
    <property type="match status" value="1"/>
</dbReference>
<proteinExistence type="inferred from homology"/>
<evidence type="ECO:0000259" key="5">
    <source>
        <dbReference type="Pfam" id="PF00501"/>
    </source>
</evidence>
<dbReference type="PANTHER" id="PTHR43859:SF4">
    <property type="entry name" value="BUTANOATE--COA LIGASE AAE1-RELATED"/>
    <property type="match status" value="1"/>
</dbReference>
<evidence type="ECO:0000259" key="6">
    <source>
        <dbReference type="Pfam" id="PF13193"/>
    </source>
</evidence>
<dbReference type="PANTHER" id="PTHR43859">
    <property type="entry name" value="ACYL-ACTIVATING ENZYME"/>
    <property type="match status" value="1"/>
</dbReference>
<evidence type="ECO:0000256" key="2">
    <source>
        <dbReference type="ARBA" id="ARBA00022598"/>
    </source>
</evidence>
<feature type="domain" description="AMP-binding enzyme C-terminal" evidence="6">
    <location>
        <begin position="462"/>
        <end position="536"/>
    </location>
</feature>
<keyword evidence="2 7" id="KW-0436">Ligase</keyword>
<dbReference type="GO" id="GO:0006631">
    <property type="term" value="P:fatty acid metabolic process"/>
    <property type="evidence" value="ECO:0007669"/>
    <property type="project" value="UniProtKB-KW"/>
</dbReference>
<evidence type="ECO:0000256" key="1">
    <source>
        <dbReference type="ARBA" id="ARBA00006432"/>
    </source>
</evidence>
<dbReference type="RefSeq" id="WP_112298968.1">
    <property type="nucleotide sequence ID" value="NZ_QTTP01000001.1"/>
</dbReference>
<organism evidence="7 8">
    <name type="scientific">Rhodococcus wratislaviensis</name>
    <name type="common">Tsukamurella wratislaviensis</name>
    <dbReference type="NCBI Taxonomy" id="44752"/>
    <lineage>
        <taxon>Bacteria</taxon>
        <taxon>Bacillati</taxon>
        <taxon>Actinomycetota</taxon>
        <taxon>Actinomycetes</taxon>
        <taxon>Mycobacteriales</taxon>
        <taxon>Nocardiaceae</taxon>
        <taxon>Rhodococcus</taxon>
    </lineage>
</organism>
<keyword evidence="3" id="KW-0276">Fatty acid metabolism</keyword>
<name>A0AB38F8S4_RHOWR</name>
<dbReference type="Pfam" id="PF13193">
    <property type="entry name" value="AMP-binding_C"/>
    <property type="match status" value="1"/>
</dbReference>
<dbReference type="EC" id="6.2.1.25" evidence="7"/>
<evidence type="ECO:0000313" key="8">
    <source>
        <dbReference type="Proteomes" id="UP000251211"/>
    </source>
</evidence>
<dbReference type="GO" id="GO:0018858">
    <property type="term" value="F:benzoate-CoA ligase activity"/>
    <property type="evidence" value="ECO:0007669"/>
    <property type="project" value="UniProtKB-EC"/>
</dbReference>
<gene>
    <name evidence="7" type="primary">fadD_11</name>
    <name evidence="7" type="ORF">NCTC13229_01361</name>
</gene>
<dbReference type="FunFam" id="3.30.300.30:FF:000008">
    <property type="entry name" value="2,3-dihydroxybenzoate-AMP ligase"/>
    <property type="match status" value="1"/>
</dbReference>
<dbReference type="Gene3D" id="3.30.300.30">
    <property type="match status" value="1"/>
</dbReference>
<dbReference type="Pfam" id="PF00501">
    <property type="entry name" value="AMP-binding"/>
    <property type="match status" value="1"/>
</dbReference>
<dbReference type="EMBL" id="UAUI01000002">
    <property type="protein sequence ID" value="SPZ37898.1"/>
    <property type="molecule type" value="Genomic_DNA"/>
</dbReference>
<dbReference type="InterPro" id="IPR000873">
    <property type="entry name" value="AMP-dep_synth/lig_dom"/>
</dbReference>
<feature type="domain" description="AMP-dependent synthetase/ligase" evidence="5">
    <location>
        <begin position="26"/>
        <end position="412"/>
    </location>
</feature>
<sequence>MMHDVVRGRPSTHGDDYQLNTTTLIRHSARTYPEQQIVYRAPDGGWDCYTYGEAYARMQRAANVLTGLGVGAGDVVGILDWNSKRHFELYWAIPGTGAVMLQMNLRLASEDLGYVTSHSEASIVLVDESLLPIAEALAPFTPNVRAWVVMSDKPMSQIATTLVAVHHFEDLVAAAPDHFDWPVIAETSAYSACYTTGTTGTPKGVYYSHRGIYLHTMAQAANLGIRSDDTVMLITPMFHGQCWGLPQSAVYSAARIVLPGRYQAEDTPVLVDAMIAEDVTVANGAPAIFQPMLDYIETLAVKPDFRRVRLLSGATEPALSLMRGFYELTSADIIHAYGATETTPTVAVNAGIKPSLRGHISDEQKWDLKRCQGLPVNGVDIRIVDADGNDLPHDGKSQGEVLLRGPWITARYHNFDDADHFVDGYWRSGDVGTIAPNGYLKLTDRLKDVIKSGGEWISSIDMENALLAHPRVAEVAVIGVEHPKWQERPVALIVTTDGEQLTIEEIHTLLAGSFAKWQLPDTVLHLDALPRTSVGKLDKKVMRAAHAGIYTNAVAPVGRQRVEDARHPDRTVAAAASRTWLAASAAANRGQRGGALAFYDLTRGPGEQRDPARPS</sequence>
<dbReference type="Proteomes" id="UP000251211">
    <property type="component" value="Unassembled WGS sequence"/>
</dbReference>
<dbReference type="InterPro" id="IPR042099">
    <property type="entry name" value="ANL_N_sf"/>
</dbReference>
<dbReference type="AlphaFoldDB" id="A0AB38F8S4"/>
<comment type="caution">
    <text evidence="7">The sequence shown here is derived from an EMBL/GenBank/DDBJ whole genome shotgun (WGS) entry which is preliminary data.</text>
</comment>
<evidence type="ECO:0000256" key="3">
    <source>
        <dbReference type="ARBA" id="ARBA00022832"/>
    </source>
</evidence>
<accession>A0AB38F8S4</accession>
<comment type="similarity">
    <text evidence="1">Belongs to the ATP-dependent AMP-binding enzyme family.</text>
</comment>
<evidence type="ECO:0000256" key="4">
    <source>
        <dbReference type="ARBA" id="ARBA00023098"/>
    </source>
</evidence>
<dbReference type="EC" id="6.2.1.-" evidence="7"/>
<keyword evidence="4" id="KW-0443">Lipid metabolism</keyword>
<protein>
    <submittedName>
        <fullName evidence="7">Fatty-acid--CoA ligase</fullName>
        <ecNumber evidence="7">6.2.1.-</ecNumber>
        <ecNumber evidence="7">6.2.1.25</ecNumber>
    </submittedName>
</protein>
<reference evidence="7 8" key="1">
    <citation type="submission" date="2018-06" db="EMBL/GenBank/DDBJ databases">
        <authorList>
            <consortium name="Pathogen Informatics"/>
            <person name="Doyle S."/>
        </authorList>
    </citation>
    <scope>NUCLEOTIDE SEQUENCE [LARGE SCALE GENOMIC DNA]</scope>
    <source>
        <strain evidence="7 8">NCTC13229</strain>
    </source>
</reference>
<evidence type="ECO:0000313" key="7">
    <source>
        <dbReference type="EMBL" id="SPZ37898.1"/>
    </source>
</evidence>
<dbReference type="InterPro" id="IPR045851">
    <property type="entry name" value="AMP-bd_C_sf"/>
</dbReference>
<dbReference type="InterPro" id="IPR025110">
    <property type="entry name" value="AMP-bd_C"/>
</dbReference>
<dbReference type="NCBIfam" id="NF004837">
    <property type="entry name" value="PRK06187.1"/>
    <property type="match status" value="1"/>
</dbReference>